<name>A0ABS8PZJ4_9BURK</name>
<sequence length="320" mass="35122">MDSEDKEVRNRVMYRSGTAARLAGLPVETLRVWERRYRLSEVQRSEHGQRLYSVEHVERLAMLKQLVDQGHAIGLLAELRREELKAMLGGRDPSRAQASIRALVVGGSLPRRLAALGDEASGIRMLGHCAHLEELHDLAQDSVADVLIVEQSELDEGIAARIAEVRARLGIHAVLVLYRFSANATIRALRIQGCLVARVPADIGELAFLCRSAVRGMRLPEQAAPATTPRRYDDDALAALAQINQGPACECPRHLAEVLMTVGSFERYSAQCGSRNPEDAELHARLGRAAAQARAVLEEAMAQLILAENLALPQTLLTRS</sequence>
<keyword evidence="1" id="KW-0678">Repressor</keyword>
<dbReference type="RefSeq" id="WP_231056267.1">
    <property type="nucleotide sequence ID" value="NZ_JAJNOC010000001.1"/>
</dbReference>
<reference evidence="6" key="1">
    <citation type="submission" date="2021-11" db="EMBL/GenBank/DDBJ databases">
        <title>The complete genome of Massilia sp sp. G4R7.</title>
        <authorList>
            <person name="Liu L."/>
            <person name="Yue J."/>
            <person name="Yuan J."/>
            <person name="Yang F."/>
            <person name="Li L."/>
        </authorList>
    </citation>
    <scope>NUCLEOTIDE SEQUENCE</scope>
    <source>
        <strain evidence="6">G4R7</strain>
    </source>
</reference>
<evidence type="ECO:0000256" key="4">
    <source>
        <dbReference type="ARBA" id="ARBA00023163"/>
    </source>
</evidence>
<keyword evidence="3" id="KW-0238">DNA-binding</keyword>
<feature type="domain" description="HTH merR-type" evidence="5">
    <location>
        <begin position="13"/>
        <end position="82"/>
    </location>
</feature>
<dbReference type="Pfam" id="PF13411">
    <property type="entry name" value="MerR_1"/>
    <property type="match status" value="1"/>
</dbReference>
<evidence type="ECO:0000313" key="7">
    <source>
        <dbReference type="Proteomes" id="UP001179361"/>
    </source>
</evidence>
<evidence type="ECO:0000259" key="5">
    <source>
        <dbReference type="PROSITE" id="PS50937"/>
    </source>
</evidence>
<dbReference type="EMBL" id="JAJNOC010000001">
    <property type="protein sequence ID" value="MCD2514926.1"/>
    <property type="molecule type" value="Genomic_DNA"/>
</dbReference>
<evidence type="ECO:0000313" key="6">
    <source>
        <dbReference type="EMBL" id="MCD2514926.1"/>
    </source>
</evidence>
<organism evidence="6 7">
    <name type="scientific">Massilia phyllostachyos</name>
    <dbReference type="NCBI Taxonomy" id="2898585"/>
    <lineage>
        <taxon>Bacteria</taxon>
        <taxon>Pseudomonadati</taxon>
        <taxon>Pseudomonadota</taxon>
        <taxon>Betaproteobacteria</taxon>
        <taxon>Burkholderiales</taxon>
        <taxon>Oxalobacteraceae</taxon>
        <taxon>Telluria group</taxon>
        <taxon>Massilia</taxon>
    </lineage>
</organism>
<dbReference type="SUPFAM" id="SSF46955">
    <property type="entry name" value="Putative DNA-binding domain"/>
    <property type="match status" value="1"/>
</dbReference>
<evidence type="ECO:0000256" key="1">
    <source>
        <dbReference type="ARBA" id="ARBA00022491"/>
    </source>
</evidence>
<accession>A0ABS8PZJ4</accession>
<keyword evidence="7" id="KW-1185">Reference proteome</keyword>
<dbReference type="PANTHER" id="PTHR30204:SF69">
    <property type="entry name" value="MERR-FAMILY TRANSCRIPTIONAL REGULATOR"/>
    <property type="match status" value="1"/>
</dbReference>
<dbReference type="SMART" id="SM00422">
    <property type="entry name" value="HTH_MERR"/>
    <property type="match status" value="1"/>
</dbReference>
<dbReference type="PANTHER" id="PTHR30204">
    <property type="entry name" value="REDOX-CYCLING DRUG-SENSING TRANSCRIPTIONAL ACTIVATOR SOXR"/>
    <property type="match status" value="1"/>
</dbReference>
<gene>
    <name evidence="6" type="ORF">LQ564_01200</name>
</gene>
<evidence type="ECO:0000256" key="2">
    <source>
        <dbReference type="ARBA" id="ARBA00023015"/>
    </source>
</evidence>
<dbReference type="InterPro" id="IPR000551">
    <property type="entry name" value="MerR-type_HTH_dom"/>
</dbReference>
<dbReference type="InterPro" id="IPR047057">
    <property type="entry name" value="MerR_fam"/>
</dbReference>
<protein>
    <submittedName>
        <fullName evidence="6">MerR family transcriptional regulator</fullName>
    </submittedName>
</protein>
<dbReference type="Proteomes" id="UP001179361">
    <property type="component" value="Unassembled WGS sequence"/>
</dbReference>
<keyword evidence="2" id="KW-0805">Transcription regulation</keyword>
<dbReference type="Gene3D" id="1.10.1660.10">
    <property type="match status" value="1"/>
</dbReference>
<dbReference type="InterPro" id="IPR009061">
    <property type="entry name" value="DNA-bd_dom_put_sf"/>
</dbReference>
<keyword evidence="4" id="KW-0804">Transcription</keyword>
<dbReference type="PROSITE" id="PS50937">
    <property type="entry name" value="HTH_MERR_2"/>
    <property type="match status" value="1"/>
</dbReference>
<proteinExistence type="predicted"/>
<comment type="caution">
    <text evidence="6">The sequence shown here is derived from an EMBL/GenBank/DDBJ whole genome shotgun (WGS) entry which is preliminary data.</text>
</comment>
<evidence type="ECO:0000256" key="3">
    <source>
        <dbReference type="ARBA" id="ARBA00023125"/>
    </source>
</evidence>